<name>A0ABD3BR43_9LAMI</name>
<dbReference type="AlphaFoldDB" id="A0ABD3BR43"/>
<reference evidence="2" key="1">
    <citation type="journal article" date="2024" name="IScience">
        <title>Strigolactones Initiate the Formation of Haustorium-like Structures in Castilleja.</title>
        <authorList>
            <person name="Buerger M."/>
            <person name="Peterson D."/>
            <person name="Chory J."/>
        </authorList>
    </citation>
    <scope>NUCLEOTIDE SEQUENCE [LARGE SCALE GENOMIC DNA]</scope>
</reference>
<evidence type="ECO:0000313" key="1">
    <source>
        <dbReference type="EMBL" id="KAL3619466.1"/>
    </source>
</evidence>
<sequence length="216" mass="24893">MDKDIAKNSRLYRKQLLFNRKTNVLNETGASSNAPRKRTVTDISTPNAIFITQTQGPAIKKRKRRTREYWDIGDADCICQYCRAYFWNEERKRQTHTTTTPEYTHCCLNGKVELPQLKRPPQLLLDLTDGKTPRSKHFIQNIRSYNSMFAFTSMGGKIDNSLNQGNGPPVFKLQGQNYHRIGSLLPIEGEQPKFAQLYIHDTTNEISNRIKSVSHC</sequence>
<comment type="caution">
    <text evidence="1">The sequence shown here is derived from an EMBL/GenBank/DDBJ whole genome shotgun (WGS) entry which is preliminary data.</text>
</comment>
<accession>A0ABD3BR43</accession>
<organism evidence="1 2">
    <name type="scientific">Castilleja foliolosa</name>
    <dbReference type="NCBI Taxonomy" id="1961234"/>
    <lineage>
        <taxon>Eukaryota</taxon>
        <taxon>Viridiplantae</taxon>
        <taxon>Streptophyta</taxon>
        <taxon>Embryophyta</taxon>
        <taxon>Tracheophyta</taxon>
        <taxon>Spermatophyta</taxon>
        <taxon>Magnoliopsida</taxon>
        <taxon>eudicotyledons</taxon>
        <taxon>Gunneridae</taxon>
        <taxon>Pentapetalae</taxon>
        <taxon>asterids</taxon>
        <taxon>lamiids</taxon>
        <taxon>Lamiales</taxon>
        <taxon>Orobanchaceae</taxon>
        <taxon>Pedicularideae</taxon>
        <taxon>Castillejinae</taxon>
        <taxon>Castilleja</taxon>
    </lineage>
</organism>
<evidence type="ECO:0000313" key="2">
    <source>
        <dbReference type="Proteomes" id="UP001632038"/>
    </source>
</evidence>
<dbReference type="PANTHER" id="PTHR45786:SF74">
    <property type="entry name" value="ATP-DEPENDENT DNA HELICASE"/>
    <property type="match status" value="1"/>
</dbReference>
<gene>
    <name evidence="1" type="ORF">CASFOL_037036</name>
</gene>
<dbReference type="PANTHER" id="PTHR45786">
    <property type="entry name" value="DNA BINDING PROTEIN-LIKE"/>
    <property type="match status" value="1"/>
</dbReference>
<proteinExistence type="predicted"/>
<protein>
    <submittedName>
        <fullName evidence="1">Uncharacterized protein</fullName>
    </submittedName>
</protein>
<keyword evidence="2" id="KW-1185">Reference proteome</keyword>
<dbReference type="EMBL" id="JAVIJP010000069">
    <property type="protein sequence ID" value="KAL3619466.1"/>
    <property type="molecule type" value="Genomic_DNA"/>
</dbReference>
<dbReference type="Proteomes" id="UP001632038">
    <property type="component" value="Unassembled WGS sequence"/>
</dbReference>